<keyword evidence="6" id="KW-1015">Disulfide bond</keyword>
<dbReference type="EMBL" id="CP111013">
    <property type="protein sequence ID" value="WAQ95590.1"/>
    <property type="molecule type" value="Genomic_DNA"/>
</dbReference>
<comment type="similarity">
    <text evidence="11">Belongs to the G-protein coupled receptor 1 family.</text>
</comment>
<evidence type="ECO:0000256" key="3">
    <source>
        <dbReference type="ARBA" id="ARBA00022989"/>
    </source>
</evidence>
<keyword evidence="9 11" id="KW-0807">Transducer</keyword>
<evidence type="ECO:0000256" key="9">
    <source>
        <dbReference type="ARBA" id="ARBA00023224"/>
    </source>
</evidence>
<dbReference type="Gene3D" id="1.20.1070.10">
    <property type="entry name" value="Rhodopsin 7-helix transmembrane proteins"/>
    <property type="match status" value="1"/>
</dbReference>
<keyword evidence="3 12" id="KW-1133">Transmembrane helix</keyword>
<dbReference type="PRINTS" id="PR01570">
    <property type="entry name" value="NPFFRECEPTOR"/>
</dbReference>
<dbReference type="InterPro" id="IPR005395">
    <property type="entry name" value="NPFF_rcpt"/>
</dbReference>
<keyword evidence="4 11" id="KW-0297">G-protein coupled receptor</keyword>
<evidence type="ECO:0000256" key="2">
    <source>
        <dbReference type="ARBA" id="ARBA00022692"/>
    </source>
</evidence>
<evidence type="ECO:0000256" key="11">
    <source>
        <dbReference type="RuleBase" id="RU000688"/>
    </source>
</evidence>
<evidence type="ECO:0000313" key="14">
    <source>
        <dbReference type="EMBL" id="WAQ95590.1"/>
    </source>
</evidence>
<dbReference type="PRINTS" id="PR00237">
    <property type="entry name" value="GPCRRHODOPSN"/>
</dbReference>
<keyword evidence="8" id="KW-0325">Glycoprotein</keyword>
<evidence type="ECO:0000256" key="4">
    <source>
        <dbReference type="ARBA" id="ARBA00023040"/>
    </source>
</evidence>
<dbReference type="PANTHER" id="PTHR24235:SF29">
    <property type="entry name" value="GH23382P"/>
    <property type="match status" value="1"/>
</dbReference>
<name>A0ABY7DH00_MYAAR</name>
<keyword evidence="16" id="KW-1185">Reference proteome</keyword>
<dbReference type="SUPFAM" id="SSF81321">
    <property type="entry name" value="Family A G protein-coupled receptor-like"/>
    <property type="match status" value="1"/>
</dbReference>
<feature type="transmembrane region" description="Helical" evidence="12">
    <location>
        <begin position="40"/>
        <end position="65"/>
    </location>
</feature>
<dbReference type="PROSITE" id="PS00237">
    <property type="entry name" value="G_PROTEIN_RECEP_F1_1"/>
    <property type="match status" value="1"/>
</dbReference>
<evidence type="ECO:0000256" key="12">
    <source>
        <dbReference type="SAM" id="Phobius"/>
    </source>
</evidence>
<evidence type="ECO:0000256" key="8">
    <source>
        <dbReference type="ARBA" id="ARBA00023180"/>
    </source>
</evidence>
<evidence type="ECO:0000313" key="15">
    <source>
        <dbReference type="EMBL" id="WAQ95734.1"/>
    </source>
</evidence>
<keyword evidence="2 11" id="KW-0812">Transmembrane</keyword>
<comment type="function">
    <text evidence="10">Receptor for NPAF (A-18-F-amide) and NPFF (F-8-F-amide) neuropeptides, also known as morphine-modulating peptides. Can also be activated by a variety of naturally occurring or synthetic FMRF-amide like ligands. This receptor mediates its action by association with G proteins that activate a phosphatidylinositol-calcium second messenger system.</text>
</comment>
<evidence type="ECO:0000256" key="10">
    <source>
        <dbReference type="ARBA" id="ARBA00025478"/>
    </source>
</evidence>
<organism evidence="14 16">
    <name type="scientific">Mya arenaria</name>
    <name type="common">Soft-shell clam</name>
    <dbReference type="NCBI Taxonomy" id="6604"/>
    <lineage>
        <taxon>Eukaryota</taxon>
        <taxon>Metazoa</taxon>
        <taxon>Spiralia</taxon>
        <taxon>Lophotrochozoa</taxon>
        <taxon>Mollusca</taxon>
        <taxon>Bivalvia</taxon>
        <taxon>Autobranchia</taxon>
        <taxon>Heteroconchia</taxon>
        <taxon>Euheterodonta</taxon>
        <taxon>Imparidentia</taxon>
        <taxon>Neoheterodontei</taxon>
        <taxon>Myida</taxon>
        <taxon>Myoidea</taxon>
        <taxon>Myidae</taxon>
        <taxon>Mya</taxon>
    </lineage>
</organism>
<keyword evidence="5 12" id="KW-0472">Membrane</keyword>
<evidence type="ECO:0000259" key="13">
    <source>
        <dbReference type="PROSITE" id="PS50262"/>
    </source>
</evidence>
<evidence type="ECO:0000256" key="5">
    <source>
        <dbReference type="ARBA" id="ARBA00023136"/>
    </source>
</evidence>
<feature type="transmembrane region" description="Helical" evidence="12">
    <location>
        <begin position="214"/>
        <end position="235"/>
    </location>
</feature>
<dbReference type="EMBL" id="CP111013">
    <property type="protein sequence ID" value="WAQ95734.1"/>
    <property type="molecule type" value="Genomic_DNA"/>
</dbReference>
<dbReference type="InterPro" id="IPR000276">
    <property type="entry name" value="GPCR_Rhodpsn"/>
</dbReference>
<feature type="domain" description="G-protein coupled receptors family 1 profile" evidence="13">
    <location>
        <begin position="56"/>
        <end position="315"/>
    </location>
</feature>
<feature type="transmembrane region" description="Helical" evidence="12">
    <location>
        <begin position="155"/>
        <end position="175"/>
    </location>
</feature>
<reference evidence="14" key="1">
    <citation type="submission" date="2022-11" db="EMBL/GenBank/DDBJ databases">
        <title>Centuries of genome instability and evolution in soft-shell clam transmissible cancer (bioRxiv).</title>
        <authorList>
            <person name="Hart S.F.M."/>
            <person name="Yonemitsu M.A."/>
            <person name="Giersch R.M."/>
            <person name="Beal B.F."/>
            <person name="Arriagada G."/>
            <person name="Davis B.W."/>
            <person name="Ostrander E.A."/>
            <person name="Goff S.P."/>
            <person name="Metzger M.J."/>
        </authorList>
    </citation>
    <scope>NUCLEOTIDE SEQUENCE</scope>
    <source>
        <strain evidence="14">MELC-2E11</strain>
        <tissue evidence="14">Siphon/mantle</tissue>
    </source>
</reference>
<feature type="transmembrane region" description="Helical" evidence="12">
    <location>
        <begin position="299"/>
        <end position="318"/>
    </location>
</feature>
<feature type="transmembrane region" description="Helical" evidence="12">
    <location>
        <begin position="256"/>
        <end position="279"/>
    </location>
</feature>
<feature type="transmembrane region" description="Helical" evidence="12">
    <location>
        <begin position="77"/>
        <end position="103"/>
    </location>
</feature>
<evidence type="ECO:0000256" key="7">
    <source>
        <dbReference type="ARBA" id="ARBA00023170"/>
    </source>
</evidence>
<dbReference type="Proteomes" id="UP001164746">
    <property type="component" value="Chromosome 2"/>
</dbReference>
<dbReference type="PROSITE" id="PS50262">
    <property type="entry name" value="G_PROTEIN_RECEP_F1_2"/>
    <property type="match status" value="1"/>
</dbReference>
<evidence type="ECO:0000256" key="1">
    <source>
        <dbReference type="ARBA" id="ARBA00004141"/>
    </source>
</evidence>
<gene>
    <name evidence="14" type="ORF">MAR_028280</name>
    <name evidence="15" type="ORF">MAR_028424</name>
</gene>
<feature type="transmembrane region" description="Helical" evidence="12">
    <location>
        <begin position="115"/>
        <end position="134"/>
    </location>
</feature>
<sequence length="400" mass="45416">MDVSNLRENGLYNTTSETNTNLTEMSVVRGPIVVPMYQQAIIITMYSIIICLSVFGNSIVCYIVFSSRKMRTVMNFFIVSLAMSDILMAVLCIPLTFIANLVINSWPFGETMCPIVSFIQVVTVFMSSFTLVAISLDRYWAIVHPLRQKMTKQQACIVISVIWLLSVAIPLPTAIKARVHQYVNDSNAPYFCEELWENVTGQSVYNVLLLLFQYFFPLTILVFTYGKIILVLWIIKTPGEAVSDRDKRISISKKKIIKMMIVVVIIYAICWLPLHVITIAGDINKTFYNLPGMNIVWTASHWLAMSNCMYNPFIYCWMNAKFRNGFIKVFRCVTCGLPKPPRGIEMQQLRYHQSGAISVGNSFTTPYRSSSSNSEYTCLNGKYSGIAVSRGCRNTTVRFC</sequence>
<evidence type="ECO:0000256" key="6">
    <source>
        <dbReference type="ARBA" id="ARBA00023157"/>
    </source>
</evidence>
<dbReference type="InterPro" id="IPR017452">
    <property type="entry name" value="GPCR_Rhodpsn_7TM"/>
</dbReference>
<evidence type="ECO:0000313" key="16">
    <source>
        <dbReference type="Proteomes" id="UP001164746"/>
    </source>
</evidence>
<protein>
    <submittedName>
        <fullName evidence="14">RYAR-like protein</fullName>
    </submittedName>
</protein>
<proteinExistence type="inferred from homology"/>
<keyword evidence="7 11" id="KW-0675">Receptor</keyword>
<dbReference type="PANTHER" id="PTHR24235">
    <property type="entry name" value="NEUROPEPTIDE Y RECEPTOR"/>
    <property type="match status" value="1"/>
</dbReference>
<dbReference type="Pfam" id="PF00001">
    <property type="entry name" value="7tm_1"/>
    <property type="match status" value="1"/>
</dbReference>
<comment type="subcellular location">
    <subcellularLocation>
        <location evidence="1">Membrane</location>
        <topology evidence="1">Multi-pass membrane protein</topology>
    </subcellularLocation>
</comment>
<dbReference type="SMART" id="SM01381">
    <property type="entry name" value="7TM_GPCR_Srsx"/>
    <property type="match status" value="1"/>
</dbReference>
<accession>A0ABY7DH00</accession>